<sequence>MNSAVNLRWFWLRKRLFGFRNKEASGSLFLSNGEEDRNTKYFHTKTVIRRKALKIEALKDHEGNWVYDDDELKSMAVSYFQNLYLSEGITSRPELPVMGHGLGS</sequence>
<reference evidence="1" key="1">
    <citation type="journal article" date="2020" name="Plant Mol. Biol.">
        <title>Multichromosomal structure and foreign tracts in the Ombrophytum subterraneum (Balanophoraceae) mitochondrial genome.</title>
        <authorList>
            <person name="Roulet M.E."/>
            <person name="Garcia L.E."/>
            <person name="Gandini C.L."/>
            <person name="Sato H."/>
            <person name="Ponce G."/>
            <person name="Sanchez-Puerta M.V."/>
        </authorList>
    </citation>
    <scope>NUCLEOTIDE SEQUENCE</scope>
    <source>
        <tissue evidence="1">Tuber</tissue>
    </source>
</reference>
<dbReference type="AlphaFoldDB" id="A0A6M8PH09"/>
<proteinExistence type="predicted"/>
<dbReference type="EMBL" id="MT076286">
    <property type="protein sequence ID" value="QKI32016.1"/>
    <property type="molecule type" value="Genomic_DNA"/>
</dbReference>
<accession>A0A6M8PH09</accession>
<gene>
    <name evidence="1" type="primary">orf104a</name>
</gene>
<protein>
    <submittedName>
        <fullName evidence="1">Uncharacterized protein</fullName>
    </submittedName>
</protein>
<keyword evidence="1" id="KW-0496">Mitochondrion</keyword>
<organism evidence="1">
    <name type="scientific">Ombrophytum subterraneum</name>
    <dbReference type="NCBI Taxonomy" id="50155"/>
    <lineage>
        <taxon>Eukaryota</taxon>
        <taxon>Viridiplantae</taxon>
        <taxon>Streptophyta</taxon>
        <taxon>Embryophyta</taxon>
        <taxon>Tracheophyta</taxon>
        <taxon>Spermatophyta</taxon>
        <taxon>Magnoliopsida</taxon>
        <taxon>eudicotyledons</taxon>
        <taxon>Gunneridae</taxon>
        <taxon>Pentapetalae</taxon>
        <taxon>Santalales</taxon>
        <taxon>Balanophoraceae</taxon>
        <taxon>Ombrophytum</taxon>
    </lineage>
</organism>
<geneLocation type="mitochondrion" evidence="1"/>
<evidence type="ECO:0000313" key="1">
    <source>
        <dbReference type="EMBL" id="QKI32016.1"/>
    </source>
</evidence>
<name>A0A6M8PH09_9MAGN</name>